<dbReference type="GO" id="GO:0009306">
    <property type="term" value="P:protein secretion"/>
    <property type="evidence" value="ECO:0007669"/>
    <property type="project" value="InterPro"/>
</dbReference>
<dbReference type="PANTHER" id="PTHR38831">
    <property type="entry name" value="TYPE II SECRETION SYSTEM PROTEIN K"/>
    <property type="match status" value="1"/>
</dbReference>
<evidence type="ECO:0000259" key="13">
    <source>
        <dbReference type="Pfam" id="PF03934"/>
    </source>
</evidence>
<proteinExistence type="inferred from homology"/>
<organism evidence="15 16">
    <name type="scientific">Brumicola blandensis</name>
    <dbReference type="NCBI Taxonomy" id="3075611"/>
    <lineage>
        <taxon>Bacteria</taxon>
        <taxon>Pseudomonadati</taxon>
        <taxon>Pseudomonadota</taxon>
        <taxon>Gammaproteobacteria</taxon>
        <taxon>Alteromonadales</taxon>
        <taxon>Alteromonadaceae</taxon>
        <taxon>Brumicola</taxon>
    </lineage>
</organism>
<name>A0AAW8R391_9ALTE</name>
<dbReference type="Pfam" id="PF03934">
    <property type="entry name" value="T2SSK"/>
    <property type="match status" value="1"/>
</dbReference>
<protein>
    <recommendedName>
        <fullName evidence="10">Type II secretion system protein K</fullName>
    </recommendedName>
</protein>
<feature type="domain" description="T2SS protein K second SAM-like" evidence="13">
    <location>
        <begin position="249"/>
        <end position="312"/>
    </location>
</feature>
<feature type="domain" description="T2SS protein K first SAM-like" evidence="14">
    <location>
        <begin position="115"/>
        <end position="241"/>
    </location>
</feature>
<dbReference type="Proteomes" id="UP001249020">
    <property type="component" value="Unassembled WGS sequence"/>
</dbReference>
<dbReference type="InterPro" id="IPR049031">
    <property type="entry name" value="T2SSK_SAM-like_1st"/>
</dbReference>
<dbReference type="Gene3D" id="1.10.40.60">
    <property type="entry name" value="EpsJ-like"/>
    <property type="match status" value="2"/>
</dbReference>
<evidence type="ECO:0000256" key="2">
    <source>
        <dbReference type="ARBA" id="ARBA00007246"/>
    </source>
</evidence>
<evidence type="ECO:0000259" key="14">
    <source>
        <dbReference type="Pfam" id="PF21687"/>
    </source>
</evidence>
<comment type="similarity">
    <text evidence="2 10">Belongs to the GSP K family.</text>
</comment>
<dbReference type="SUPFAM" id="SSF54523">
    <property type="entry name" value="Pili subunits"/>
    <property type="match status" value="1"/>
</dbReference>
<keyword evidence="6 12" id="KW-0812">Transmembrane</keyword>
<evidence type="ECO:0000256" key="5">
    <source>
        <dbReference type="ARBA" id="ARBA00022519"/>
    </source>
</evidence>
<evidence type="ECO:0000256" key="11">
    <source>
        <dbReference type="SAM" id="MobiDB-lite"/>
    </source>
</evidence>
<evidence type="ECO:0000313" key="15">
    <source>
        <dbReference type="EMBL" id="MDT0583652.1"/>
    </source>
</evidence>
<comment type="subcellular location">
    <subcellularLocation>
        <location evidence="1 10">Cell inner membrane</location>
    </subcellularLocation>
</comment>
<dbReference type="RefSeq" id="WP_311362421.1">
    <property type="nucleotide sequence ID" value="NZ_JAVRIE010000006.1"/>
</dbReference>
<keyword evidence="7" id="KW-0653">Protein transport</keyword>
<keyword evidence="5 10" id="KW-0997">Cell inner membrane</keyword>
<dbReference type="InterPro" id="IPR038072">
    <property type="entry name" value="GspK_central_sf"/>
</dbReference>
<dbReference type="InterPro" id="IPR045584">
    <property type="entry name" value="Pilin-like"/>
</dbReference>
<keyword evidence="8 12" id="KW-1133">Transmembrane helix</keyword>
<dbReference type="SUPFAM" id="SSF158544">
    <property type="entry name" value="GspK insert domain-like"/>
    <property type="match status" value="2"/>
</dbReference>
<evidence type="ECO:0000256" key="4">
    <source>
        <dbReference type="ARBA" id="ARBA00022475"/>
    </source>
</evidence>
<dbReference type="InterPro" id="IPR005628">
    <property type="entry name" value="GspK"/>
</dbReference>
<dbReference type="PANTHER" id="PTHR38831:SF1">
    <property type="entry name" value="TYPE II SECRETION SYSTEM PROTEIN K-RELATED"/>
    <property type="match status" value="1"/>
</dbReference>
<evidence type="ECO:0000256" key="7">
    <source>
        <dbReference type="ARBA" id="ARBA00022927"/>
    </source>
</evidence>
<sequence length="356" mass="39371">MNSLPTKPFLKPNSKVSRERGVALVVILLVVAIISVLATEMVGRLQLNIARTVNIKDNNQAYWYAIGAEQFAQKSLGELKTLSPDNMNLSQPWAQVFEYPIDGGGIQAELIDLQACFNLNTLGPIKLEEDPPPPPPPPPEVDSPNAAPKNPAEAFYNLLTKSNDNIDSYTAETLRDSLTDWLDADGNITGLGAEDADYESLTIPYVAANALMTNKSELRLIKGIEPSILRNILPFVCVIPDQEFNSLQLNINTITEENAAILAAMLNLDVEDASRIIASRPEEGFENTNDFFTEPEIVALNLTPQQKEWFTIKTNYFMLRIKTRYNEASFKMTSIFKLDDGDSGVSVISREFGGVN</sequence>
<reference evidence="15 16" key="1">
    <citation type="submission" date="2023-09" db="EMBL/GenBank/DDBJ databases">
        <authorList>
            <person name="Rey-Velasco X."/>
        </authorList>
    </citation>
    <scope>NUCLEOTIDE SEQUENCE [LARGE SCALE GENOMIC DNA]</scope>
    <source>
        <strain evidence="15 16">W409</strain>
    </source>
</reference>
<evidence type="ECO:0000256" key="8">
    <source>
        <dbReference type="ARBA" id="ARBA00022989"/>
    </source>
</evidence>
<keyword evidence="4 10" id="KW-1003">Cell membrane</keyword>
<dbReference type="Pfam" id="PF21687">
    <property type="entry name" value="T2SSK_1st"/>
    <property type="match status" value="1"/>
</dbReference>
<evidence type="ECO:0000256" key="3">
    <source>
        <dbReference type="ARBA" id="ARBA00022448"/>
    </source>
</evidence>
<dbReference type="InterPro" id="IPR049179">
    <property type="entry name" value="T2SSK_SAM-like_2nd"/>
</dbReference>
<dbReference type="NCBIfam" id="NF037980">
    <property type="entry name" value="T2SS_GspK"/>
    <property type="match status" value="1"/>
</dbReference>
<keyword evidence="9 10" id="KW-0472">Membrane</keyword>
<feature type="transmembrane region" description="Helical" evidence="12">
    <location>
        <begin position="21"/>
        <end position="38"/>
    </location>
</feature>
<keyword evidence="3 10" id="KW-0813">Transport</keyword>
<dbReference type="AlphaFoldDB" id="A0AAW8R391"/>
<comment type="caution">
    <text evidence="15">The sequence shown here is derived from an EMBL/GenBank/DDBJ whole genome shotgun (WGS) entry which is preliminary data.</text>
</comment>
<evidence type="ECO:0000256" key="10">
    <source>
        <dbReference type="PIRNR" id="PIRNR002786"/>
    </source>
</evidence>
<feature type="region of interest" description="Disordered" evidence="11">
    <location>
        <begin position="124"/>
        <end position="149"/>
    </location>
</feature>
<dbReference type="EMBL" id="JAVRIE010000006">
    <property type="protein sequence ID" value="MDT0583652.1"/>
    <property type="molecule type" value="Genomic_DNA"/>
</dbReference>
<evidence type="ECO:0000256" key="1">
    <source>
        <dbReference type="ARBA" id="ARBA00004533"/>
    </source>
</evidence>
<accession>A0AAW8R391</accession>
<evidence type="ECO:0000313" key="16">
    <source>
        <dbReference type="Proteomes" id="UP001249020"/>
    </source>
</evidence>
<dbReference type="GO" id="GO:0005886">
    <property type="term" value="C:plasma membrane"/>
    <property type="evidence" value="ECO:0007669"/>
    <property type="project" value="UniProtKB-SubCell"/>
</dbReference>
<gene>
    <name evidence="15" type="primary">gspK</name>
    <name evidence="15" type="ORF">RM544_13975</name>
</gene>
<dbReference type="PIRSF" id="PIRSF002786">
    <property type="entry name" value="XcpX"/>
    <property type="match status" value="1"/>
</dbReference>
<keyword evidence="16" id="KW-1185">Reference proteome</keyword>
<dbReference type="Gene3D" id="3.30.1300.30">
    <property type="entry name" value="GSPII I/J protein-like"/>
    <property type="match status" value="1"/>
</dbReference>
<evidence type="ECO:0000256" key="12">
    <source>
        <dbReference type="SAM" id="Phobius"/>
    </source>
</evidence>
<feature type="compositionally biased region" description="Pro residues" evidence="11">
    <location>
        <begin position="132"/>
        <end position="141"/>
    </location>
</feature>
<evidence type="ECO:0000256" key="6">
    <source>
        <dbReference type="ARBA" id="ARBA00022692"/>
    </source>
</evidence>
<evidence type="ECO:0000256" key="9">
    <source>
        <dbReference type="ARBA" id="ARBA00023136"/>
    </source>
</evidence>